<dbReference type="Pfam" id="PF00304">
    <property type="entry name" value="Gamma-thionin"/>
    <property type="match status" value="1"/>
</dbReference>
<dbReference type="InterPro" id="IPR003614">
    <property type="entry name" value="Knottins"/>
</dbReference>
<dbReference type="Gene3D" id="3.30.30.10">
    <property type="entry name" value="Knottin, scorpion toxin-like"/>
    <property type="match status" value="1"/>
</dbReference>
<dbReference type="PANTHER" id="PTHR33147">
    <property type="entry name" value="DEFENSIN-LIKE PROTEIN 1"/>
    <property type="match status" value="1"/>
</dbReference>
<evidence type="ECO:0000259" key="5">
    <source>
        <dbReference type="SMART" id="SM00505"/>
    </source>
</evidence>
<accession>A0AAE1SFL2</accession>
<evidence type="ECO:0000313" key="10">
    <source>
        <dbReference type="Proteomes" id="UP001291623"/>
    </source>
</evidence>
<evidence type="ECO:0000313" key="6">
    <source>
        <dbReference type="EMBL" id="KAK4369853.1"/>
    </source>
</evidence>
<comment type="caution">
    <text evidence="7">The sequence shown here is derived from an EMBL/GenBank/DDBJ whole genome shotgun (WGS) entry which is preliminary data.</text>
</comment>
<dbReference type="GO" id="GO:0005576">
    <property type="term" value="C:extracellular region"/>
    <property type="evidence" value="ECO:0007669"/>
    <property type="project" value="UniProtKB-SubCell"/>
</dbReference>
<dbReference type="EMBL" id="JAVYJV010000005">
    <property type="protein sequence ID" value="KAK4369855.1"/>
    <property type="molecule type" value="Genomic_DNA"/>
</dbReference>
<proteinExistence type="predicted"/>
<protein>
    <recommendedName>
        <fullName evidence="5">Knottins-like domain-containing protein</fullName>
    </recommendedName>
</protein>
<dbReference type="EMBL" id="JAVYJV010000005">
    <property type="protein sequence ID" value="KAK4369856.1"/>
    <property type="molecule type" value="Genomic_DNA"/>
</dbReference>
<keyword evidence="4" id="KW-0732">Signal</keyword>
<organism evidence="7 10">
    <name type="scientific">Anisodus tanguticus</name>
    <dbReference type="NCBI Taxonomy" id="243964"/>
    <lineage>
        <taxon>Eukaryota</taxon>
        <taxon>Viridiplantae</taxon>
        <taxon>Streptophyta</taxon>
        <taxon>Embryophyta</taxon>
        <taxon>Tracheophyta</taxon>
        <taxon>Spermatophyta</taxon>
        <taxon>Magnoliopsida</taxon>
        <taxon>eudicotyledons</taxon>
        <taxon>Gunneridae</taxon>
        <taxon>Pentapetalae</taxon>
        <taxon>asterids</taxon>
        <taxon>lamiids</taxon>
        <taxon>Solanales</taxon>
        <taxon>Solanaceae</taxon>
        <taxon>Solanoideae</taxon>
        <taxon>Hyoscyameae</taxon>
        <taxon>Anisodus</taxon>
    </lineage>
</organism>
<gene>
    <name evidence="6" type="ORF">RND71_009328</name>
    <name evidence="7" type="ORF">RND71_009329</name>
    <name evidence="8" type="ORF">RND71_009330</name>
    <name evidence="9" type="ORF">RND71_009331</name>
</gene>
<keyword evidence="3" id="KW-1015">Disulfide bond</keyword>
<feature type="signal peptide" evidence="4">
    <location>
        <begin position="1"/>
        <end position="24"/>
    </location>
</feature>
<reference evidence="7" key="1">
    <citation type="submission" date="2023-12" db="EMBL/GenBank/DDBJ databases">
        <title>Genome assembly of Anisodus tanguticus.</title>
        <authorList>
            <person name="Wang Y.-J."/>
        </authorList>
    </citation>
    <scope>NUCLEOTIDE SEQUENCE</scope>
    <source>
        <strain evidence="7">KB-2021</strain>
        <tissue evidence="7">Leaf</tissue>
    </source>
</reference>
<dbReference type="EMBL" id="JAVYJV010000005">
    <property type="protein sequence ID" value="KAK4369854.1"/>
    <property type="molecule type" value="Genomic_DNA"/>
</dbReference>
<evidence type="ECO:0000256" key="1">
    <source>
        <dbReference type="ARBA" id="ARBA00004613"/>
    </source>
</evidence>
<keyword evidence="2" id="KW-0964">Secreted</keyword>
<name>A0AAE1SFL2_9SOLA</name>
<evidence type="ECO:0000313" key="7">
    <source>
        <dbReference type="EMBL" id="KAK4369854.1"/>
    </source>
</evidence>
<dbReference type="AlphaFoldDB" id="A0AAE1SFL2"/>
<feature type="domain" description="Knottins-like" evidence="5">
    <location>
        <begin position="26"/>
        <end position="72"/>
    </location>
</feature>
<dbReference type="GO" id="GO:0006952">
    <property type="term" value="P:defense response"/>
    <property type="evidence" value="ECO:0007669"/>
    <property type="project" value="InterPro"/>
</dbReference>
<evidence type="ECO:0000313" key="9">
    <source>
        <dbReference type="EMBL" id="KAK4369856.1"/>
    </source>
</evidence>
<dbReference type="PANTHER" id="PTHR33147:SF129">
    <property type="entry name" value="DEFENSIN-LIKE PROTEIN 2-RELATED"/>
    <property type="match status" value="1"/>
</dbReference>
<evidence type="ECO:0000256" key="3">
    <source>
        <dbReference type="ARBA" id="ARBA00023157"/>
    </source>
</evidence>
<feature type="chain" id="PRO_5042442980" description="Knottins-like domain-containing protein" evidence="4">
    <location>
        <begin position="25"/>
        <end position="79"/>
    </location>
</feature>
<dbReference type="Proteomes" id="UP001291623">
    <property type="component" value="Unassembled WGS sequence"/>
</dbReference>
<dbReference type="SMART" id="SM00505">
    <property type="entry name" value="Knot1"/>
    <property type="match status" value="1"/>
</dbReference>
<dbReference type="SUPFAM" id="SSF57095">
    <property type="entry name" value="Scorpion toxin-like"/>
    <property type="match status" value="1"/>
</dbReference>
<dbReference type="InterPro" id="IPR036574">
    <property type="entry name" value="Scorpion_toxin-like_sf"/>
</dbReference>
<dbReference type="EMBL" id="JAVYJV010000005">
    <property type="protein sequence ID" value="KAK4369853.1"/>
    <property type="molecule type" value="Genomic_DNA"/>
</dbReference>
<sequence>MEYSSPLLKVVFFLVLFFMGNAEANICQAQSRTYKGPCVETPPAEKCTSSCKNEGYQYGVCDNSQCYCFKPCPPNYQLP</sequence>
<evidence type="ECO:0000256" key="4">
    <source>
        <dbReference type="SAM" id="SignalP"/>
    </source>
</evidence>
<evidence type="ECO:0000313" key="8">
    <source>
        <dbReference type="EMBL" id="KAK4369855.1"/>
    </source>
</evidence>
<keyword evidence="10" id="KW-1185">Reference proteome</keyword>
<comment type="subcellular location">
    <subcellularLocation>
        <location evidence="1">Secreted</location>
    </subcellularLocation>
</comment>
<evidence type="ECO:0000256" key="2">
    <source>
        <dbReference type="ARBA" id="ARBA00022525"/>
    </source>
</evidence>